<dbReference type="InterPro" id="IPR006016">
    <property type="entry name" value="UspA"/>
</dbReference>
<comment type="similarity">
    <text evidence="1">Belongs to the universal stress protein A family.</text>
</comment>
<comment type="caution">
    <text evidence="3">The sequence shown here is derived from an EMBL/GenBank/DDBJ whole genome shotgun (WGS) entry which is preliminary data.</text>
</comment>
<dbReference type="PRINTS" id="PR01438">
    <property type="entry name" value="UNVRSLSTRESS"/>
</dbReference>
<dbReference type="Proteomes" id="UP000619457">
    <property type="component" value="Unassembled WGS sequence"/>
</dbReference>
<evidence type="ECO:0000259" key="2">
    <source>
        <dbReference type="Pfam" id="PF00582"/>
    </source>
</evidence>
<organism evidence="3 4">
    <name type="scientific">Echinicola pacifica</name>
    <dbReference type="NCBI Taxonomy" id="346377"/>
    <lineage>
        <taxon>Bacteria</taxon>
        <taxon>Pseudomonadati</taxon>
        <taxon>Bacteroidota</taxon>
        <taxon>Cytophagia</taxon>
        <taxon>Cytophagales</taxon>
        <taxon>Cyclobacteriaceae</taxon>
        <taxon>Echinicola</taxon>
    </lineage>
</organism>
<dbReference type="InterPro" id="IPR006015">
    <property type="entry name" value="Universal_stress_UspA"/>
</dbReference>
<proteinExistence type="inferred from homology"/>
<name>A0A918UU11_9BACT</name>
<dbReference type="PANTHER" id="PTHR46268">
    <property type="entry name" value="STRESS RESPONSE PROTEIN NHAX"/>
    <property type="match status" value="1"/>
</dbReference>
<reference evidence="3" key="1">
    <citation type="journal article" date="2014" name="Int. J. Syst. Evol. Microbiol.">
        <title>Complete genome sequence of Corynebacterium casei LMG S-19264T (=DSM 44701T), isolated from a smear-ripened cheese.</title>
        <authorList>
            <consortium name="US DOE Joint Genome Institute (JGI-PGF)"/>
            <person name="Walter F."/>
            <person name="Albersmeier A."/>
            <person name="Kalinowski J."/>
            <person name="Ruckert C."/>
        </authorList>
    </citation>
    <scope>NUCLEOTIDE SEQUENCE</scope>
    <source>
        <strain evidence="3">KCTC 12368</strain>
    </source>
</reference>
<protein>
    <submittedName>
        <fullName evidence="3">Universal stress protein</fullName>
    </submittedName>
</protein>
<sequence length="277" mass="31859">MTAFKILCPTDFSECSLNAIEYAAKLGEKYNAELILFHVPEMADYKKLFKFTDQNSLTFVNKKLDSLAKEVMIESLDKGLKSCHSVIQEGKPEEEILKYAMFERIDLVVMGTEGVNDIKTNFIGTKASTVVERSEVDVLIVPRKVFFKPPRKFVYASDYLEEDKLAIQKVVRLAGYFDSEIDIVHVGTKKKTIDKALHQTMVDEIRPFVKYEKTSYVLKTFRDEVGLGLENYLLTAKGDILVTLSKKKSWFEQLFTQNLSKKMSYFINKPLFVIRKP</sequence>
<dbReference type="PANTHER" id="PTHR46268:SF6">
    <property type="entry name" value="UNIVERSAL STRESS PROTEIN UP12"/>
    <property type="match status" value="1"/>
</dbReference>
<dbReference type="Gene3D" id="3.40.50.12370">
    <property type="match status" value="1"/>
</dbReference>
<evidence type="ECO:0000256" key="1">
    <source>
        <dbReference type="ARBA" id="ARBA00008791"/>
    </source>
</evidence>
<evidence type="ECO:0000313" key="3">
    <source>
        <dbReference type="EMBL" id="GGZ32906.1"/>
    </source>
</evidence>
<gene>
    <name evidence="3" type="ORF">GCM10007049_28170</name>
</gene>
<accession>A0A918UU11</accession>
<dbReference type="Pfam" id="PF00582">
    <property type="entry name" value="Usp"/>
    <property type="match status" value="1"/>
</dbReference>
<dbReference type="RefSeq" id="WP_018475896.1">
    <property type="nucleotide sequence ID" value="NZ_BMWX01000004.1"/>
</dbReference>
<evidence type="ECO:0000313" key="4">
    <source>
        <dbReference type="Proteomes" id="UP000619457"/>
    </source>
</evidence>
<reference evidence="3" key="2">
    <citation type="submission" date="2020-09" db="EMBL/GenBank/DDBJ databases">
        <authorList>
            <person name="Sun Q."/>
            <person name="Kim S."/>
        </authorList>
    </citation>
    <scope>NUCLEOTIDE SEQUENCE</scope>
    <source>
        <strain evidence="3">KCTC 12368</strain>
    </source>
</reference>
<dbReference type="AlphaFoldDB" id="A0A918UU11"/>
<dbReference type="CDD" id="cd00293">
    <property type="entry name" value="USP-like"/>
    <property type="match status" value="1"/>
</dbReference>
<dbReference type="SUPFAM" id="SSF52402">
    <property type="entry name" value="Adenine nucleotide alpha hydrolases-like"/>
    <property type="match status" value="2"/>
</dbReference>
<feature type="domain" description="UspA" evidence="2">
    <location>
        <begin position="5"/>
        <end position="142"/>
    </location>
</feature>
<dbReference type="EMBL" id="BMWX01000004">
    <property type="protein sequence ID" value="GGZ32906.1"/>
    <property type="molecule type" value="Genomic_DNA"/>
</dbReference>
<keyword evidence="4" id="KW-1185">Reference proteome</keyword>